<evidence type="ECO:0000256" key="5">
    <source>
        <dbReference type="ARBA" id="ARBA00022692"/>
    </source>
</evidence>
<keyword evidence="9 11" id="KW-0472">Membrane</keyword>
<dbReference type="GO" id="GO:0006826">
    <property type="term" value="P:iron ion transport"/>
    <property type="evidence" value="ECO:0007669"/>
    <property type="project" value="UniProtKB-KW"/>
</dbReference>
<evidence type="ECO:0000259" key="15">
    <source>
        <dbReference type="Pfam" id="PF07715"/>
    </source>
</evidence>
<sequence length="674" mass="71884">MALATQAQAQDRAAQDKPAQDRAARPGDGVAADDIIVTGEKIDRTLQETSTAVTVIRAVDPQVFKSPYDVAAVVPNMVATAADLPSIRGVTGSGAASGIFTLMSGARPRVATIVDGIAETFAGQRYADAGMWDIAQVEVLRGPQSTTTGRNSLGGAIILNTKDPTWSWEGAARAGFETERGTGLLAAALSGPLIADQLAIRLAADGTRGKSYIHYDAGTGFPFDPARIERTNLRGKLLWVPAALPGFTALVTGTKRWNKGEYLYSATGPDFFRYRWDNPFLNTRTSDSSVGTVAVDLGYTLSPGVRARLLYGHGWFDAQFRQANQNNAATTAGQLDLTEGNNTVEARLSYAPAGSRVSGVIGLYHYDRHQDLRSTLGVNGPDRIATQAVYVDATLGLAARLDLLAGGRVERETQRRNVALSWGVVDGRTAQTVALPKLGLRYALSDSTNVSATLRKGYSPGGGAIDWITGDYYVYDPETVWTYEVGSRTAVAGRRLTLGTTAFLNSYRGFQTLVASTFTNIPRARTYGVELEAGYRPWAGLDLHASLGLLASDIREAPAGHAEVAGHRLNNAPSFTGSLGWDQHFASGVLFGADANRVSRYTSQVESGTGIDGGDYTVVNAHIGYEHAGFGIRAYVRNLGDAHILYSARVSRAGDVQGQVGQPRAFGVAADMHW</sequence>
<dbReference type="InterPro" id="IPR036942">
    <property type="entry name" value="Beta-barrel_TonB_sf"/>
</dbReference>
<dbReference type="EMBL" id="JACCBY010000007">
    <property type="protein sequence ID" value="NYD91896.1"/>
    <property type="molecule type" value="Genomic_DNA"/>
</dbReference>
<keyword evidence="4" id="KW-0410">Iron transport</keyword>
<evidence type="ECO:0000256" key="3">
    <source>
        <dbReference type="ARBA" id="ARBA00022452"/>
    </source>
</evidence>
<dbReference type="Gene3D" id="2.40.170.20">
    <property type="entry name" value="TonB-dependent receptor, beta-barrel domain"/>
    <property type="match status" value="1"/>
</dbReference>
<protein>
    <submittedName>
        <fullName evidence="16">Outer membrane receptor protein involved in Fe transport</fullName>
    </submittedName>
</protein>
<feature type="region of interest" description="Disordered" evidence="13">
    <location>
        <begin position="1"/>
        <end position="30"/>
    </location>
</feature>
<comment type="subcellular location">
    <subcellularLocation>
        <location evidence="1 11">Cell outer membrane</location>
        <topology evidence="1 11">Multi-pass membrane protein</topology>
    </subcellularLocation>
</comment>
<evidence type="ECO:0000256" key="10">
    <source>
        <dbReference type="ARBA" id="ARBA00023237"/>
    </source>
</evidence>
<evidence type="ECO:0000259" key="14">
    <source>
        <dbReference type="Pfam" id="PF00593"/>
    </source>
</evidence>
<evidence type="ECO:0000256" key="6">
    <source>
        <dbReference type="ARBA" id="ARBA00023004"/>
    </source>
</evidence>
<comment type="similarity">
    <text evidence="11 12">Belongs to the TonB-dependent receptor family.</text>
</comment>
<evidence type="ECO:0000256" key="13">
    <source>
        <dbReference type="SAM" id="MobiDB-lite"/>
    </source>
</evidence>
<dbReference type="PANTHER" id="PTHR32552">
    <property type="entry name" value="FERRICHROME IRON RECEPTOR-RELATED"/>
    <property type="match status" value="1"/>
</dbReference>
<dbReference type="PANTHER" id="PTHR32552:SF81">
    <property type="entry name" value="TONB-DEPENDENT OUTER MEMBRANE RECEPTOR"/>
    <property type="match status" value="1"/>
</dbReference>
<keyword evidence="17" id="KW-1185">Reference proteome</keyword>
<dbReference type="AlphaFoldDB" id="A0A7Y9K3A7"/>
<evidence type="ECO:0000313" key="17">
    <source>
        <dbReference type="Proteomes" id="UP000517753"/>
    </source>
</evidence>
<dbReference type="InterPro" id="IPR012910">
    <property type="entry name" value="Plug_dom"/>
</dbReference>
<keyword evidence="2 11" id="KW-0813">Transport</keyword>
<keyword evidence="5 11" id="KW-0812">Transmembrane</keyword>
<reference evidence="16 17" key="2">
    <citation type="submission" date="2020-08" db="EMBL/GenBank/DDBJ databases">
        <title>The Agave Microbiome: Exploring the role of microbial communities in plant adaptations to desert environments.</title>
        <authorList>
            <person name="Partida-Martinez L.P."/>
        </authorList>
    </citation>
    <scope>NUCLEOTIDE SEQUENCE [LARGE SCALE GENOMIC DNA]</scope>
    <source>
        <strain evidence="16 17">AS2.3</strain>
    </source>
</reference>
<dbReference type="InterPro" id="IPR000531">
    <property type="entry name" value="Beta-barrel_TonB"/>
</dbReference>
<evidence type="ECO:0000256" key="7">
    <source>
        <dbReference type="ARBA" id="ARBA00023065"/>
    </source>
</evidence>
<dbReference type="Proteomes" id="UP000517753">
    <property type="component" value="Unassembled WGS sequence"/>
</dbReference>
<name>A0A7Y9K3A7_9SPHN</name>
<evidence type="ECO:0000256" key="4">
    <source>
        <dbReference type="ARBA" id="ARBA00022496"/>
    </source>
</evidence>
<organism evidence="16 17">
    <name type="scientific">Sphingomonas melonis</name>
    <dbReference type="NCBI Taxonomy" id="152682"/>
    <lineage>
        <taxon>Bacteria</taxon>
        <taxon>Pseudomonadati</taxon>
        <taxon>Pseudomonadota</taxon>
        <taxon>Alphaproteobacteria</taxon>
        <taxon>Sphingomonadales</taxon>
        <taxon>Sphingomonadaceae</taxon>
        <taxon>Sphingomonas</taxon>
    </lineage>
</organism>
<evidence type="ECO:0000256" key="2">
    <source>
        <dbReference type="ARBA" id="ARBA00022448"/>
    </source>
</evidence>
<evidence type="ECO:0000256" key="11">
    <source>
        <dbReference type="PROSITE-ProRule" id="PRU01360"/>
    </source>
</evidence>
<evidence type="ECO:0000256" key="12">
    <source>
        <dbReference type="RuleBase" id="RU003357"/>
    </source>
</evidence>
<proteinExistence type="inferred from homology"/>
<comment type="caution">
    <text evidence="16">The sequence shown here is derived from an EMBL/GenBank/DDBJ whole genome shotgun (WGS) entry which is preliminary data.</text>
</comment>
<dbReference type="InterPro" id="IPR039426">
    <property type="entry name" value="TonB-dep_rcpt-like"/>
</dbReference>
<evidence type="ECO:0000313" key="16">
    <source>
        <dbReference type="EMBL" id="NYD91896.1"/>
    </source>
</evidence>
<feature type="domain" description="TonB-dependent receptor-like beta-barrel" evidence="14">
    <location>
        <begin position="264"/>
        <end position="639"/>
    </location>
</feature>
<dbReference type="Pfam" id="PF00593">
    <property type="entry name" value="TonB_dep_Rec_b-barrel"/>
    <property type="match status" value="1"/>
</dbReference>
<feature type="compositionally biased region" description="Low complexity" evidence="13">
    <location>
        <begin position="1"/>
        <end position="12"/>
    </location>
</feature>
<evidence type="ECO:0000256" key="9">
    <source>
        <dbReference type="ARBA" id="ARBA00023136"/>
    </source>
</evidence>
<dbReference type="SUPFAM" id="SSF56935">
    <property type="entry name" value="Porins"/>
    <property type="match status" value="1"/>
</dbReference>
<keyword evidence="16" id="KW-0675">Receptor</keyword>
<dbReference type="PROSITE" id="PS52016">
    <property type="entry name" value="TONB_DEPENDENT_REC_3"/>
    <property type="match status" value="1"/>
</dbReference>
<dbReference type="GO" id="GO:0009279">
    <property type="term" value="C:cell outer membrane"/>
    <property type="evidence" value="ECO:0007669"/>
    <property type="project" value="UniProtKB-SubCell"/>
</dbReference>
<dbReference type="Pfam" id="PF07715">
    <property type="entry name" value="Plug"/>
    <property type="match status" value="1"/>
</dbReference>
<evidence type="ECO:0000256" key="1">
    <source>
        <dbReference type="ARBA" id="ARBA00004571"/>
    </source>
</evidence>
<feature type="domain" description="TonB-dependent receptor plug" evidence="15">
    <location>
        <begin position="46"/>
        <end position="156"/>
    </location>
</feature>
<accession>A0A7Y9K3A7</accession>
<reference evidence="16 17" key="1">
    <citation type="submission" date="2020-07" db="EMBL/GenBank/DDBJ databases">
        <authorList>
            <person name="Partida-Martinez L."/>
            <person name="Huntemann M."/>
            <person name="Clum A."/>
            <person name="Wang J."/>
            <person name="Palaniappan K."/>
            <person name="Ritter S."/>
            <person name="Chen I.-M."/>
            <person name="Stamatis D."/>
            <person name="Reddy T."/>
            <person name="O'Malley R."/>
            <person name="Daum C."/>
            <person name="Shapiro N."/>
            <person name="Ivanova N."/>
            <person name="Kyrpides N."/>
            <person name="Woyke T."/>
        </authorList>
    </citation>
    <scope>NUCLEOTIDE SEQUENCE [LARGE SCALE GENOMIC DNA]</scope>
    <source>
        <strain evidence="16 17">AS2.3</strain>
    </source>
</reference>
<evidence type="ECO:0000256" key="8">
    <source>
        <dbReference type="ARBA" id="ARBA00023077"/>
    </source>
</evidence>
<keyword evidence="7" id="KW-0406">Ion transport</keyword>
<feature type="compositionally biased region" description="Basic and acidic residues" evidence="13">
    <location>
        <begin position="13"/>
        <end position="25"/>
    </location>
</feature>
<keyword evidence="8 12" id="KW-0798">TonB box</keyword>
<keyword evidence="10 11" id="KW-0998">Cell outer membrane</keyword>
<keyword evidence="3 11" id="KW-1134">Transmembrane beta strand</keyword>
<gene>
    <name evidence="16" type="ORF">HD841_003715</name>
</gene>
<keyword evidence="6" id="KW-0408">Iron</keyword>